<dbReference type="Gene3D" id="3.40.50.450">
    <property type="match status" value="1"/>
</dbReference>
<proteinExistence type="predicted"/>
<name>A0A5J6HK97_STRAD</name>
<protein>
    <submittedName>
        <fullName evidence="1">Uncharacterized protein</fullName>
    </submittedName>
</protein>
<dbReference type="Proteomes" id="UP000326553">
    <property type="component" value="Chromosome"/>
</dbReference>
<sequence>MTGAGRTAHRGLTIAVTGTRQVESRRGVLAELFERVLAPFADGPAADRGWLLGGAAGVDTSALRFLAGRDAGQLVVAVPVRCADQSADAREAIEQAQAAGRVERIVELGHPEGIGPAAFTTRNRWLVDHSDLVIGFPLTGTDDGSGTWETLAYAAGLGRPYLVAPLT</sequence>
<evidence type="ECO:0000313" key="1">
    <source>
        <dbReference type="EMBL" id="QEV20739.1"/>
    </source>
</evidence>
<keyword evidence="2" id="KW-1185">Reference proteome</keyword>
<dbReference type="KEGG" id="salw:CP975_27175"/>
<dbReference type="SUPFAM" id="SSF102405">
    <property type="entry name" value="MCP/YpsA-like"/>
    <property type="match status" value="1"/>
</dbReference>
<evidence type="ECO:0000313" key="2">
    <source>
        <dbReference type="Proteomes" id="UP000326553"/>
    </source>
</evidence>
<dbReference type="EMBL" id="CP023695">
    <property type="protein sequence ID" value="QEV20739.1"/>
    <property type="molecule type" value="Genomic_DNA"/>
</dbReference>
<reference evidence="1 2" key="1">
    <citation type="submission" date="2017-09" db="EMBL/GenBank/DDBJ databases">
        <authorList>
            <person name="Lee N."/>
            <person name="Cho B.-K."/>
        </authorList>
    </citation>
    <scope>NUCLEOTIDE SEQUENCE [LARGE SCALE GENOMIC DNA]</scope>
    <source>
        <strain evidence="1 2">ATCC 12461</strain>
    </source>
</reference>
<accession>A0A5J6HK97</accession>
<dbReference type="OrthoDB" id="3620498at2"/>
<organism evidence="1 2">
    <name type="scientific">Streptomyces alboniger</name>
    <dbReference type="NCBI Taxonomy" id="132473"/>
    <lineage>
        <taxon>Bacteria</taxon>
        <taxon>Bacillati</taxon>
        <taxon>Actinomycetota</taxon>
        <taxon>Actinomycetes</taxon>
        <taxon>Kitasatosporales</taxon>
        <taxon>Streptomycetaceae</taxon>
        <taxon>Streptomyces</taxon>
        <taxon>Streptomyces aurantiacus group</taxon>
    </lineage>
</organism>
<gene>
    <name evidence="1" type="ORF">CP975_27175</name>
</gene>
<dbReference type="AlphaFoldDB" id="A0A5J6HK97"/>
<dbReference type="RefSeq" id="WP_055528448.1">
    <property type="nucleotide sequence ID" value="NZ_CP023695.1"/>
</dbReference>